<name>A0AAW0KDH7_QUESU</name>
<dbReference type="Proteomes" id="UP000237347">
    <property type="component" value="Unassembled WGS sequence"/>
</dbReference>
<accession>A0AAW0KDH7</accession>
<dbReference type="AlphaFoldDB" id="A0AAW0KDH7"/>
<dbReference type="EMBL" id="PKMF04000342">
    <property type="protein sequence ID" value="KAK7836890.1"/>
    <property type="molecule type" value="Genomic_DNA"/>
</dbReference>
<gene>
    <name evidence="1" type="ORF">CFP56_021956</name>
</gene>
<reference evidence="1 2" key="1">
    <citation type="journal article" date="2018" name="Sci. Data">
        <title>The draft genome sequence of cork oak.</title>
        <authorList>
            <person name="Ramos A.M."/>
            <person name="Usie A."/>
            <person name="Barbosa P."/>
            <person name="Barros P.M."/>
            <person name="Capote T."/>
            <person name="Chaves I."/>
            <person name="Simoes F."/>
            <person name="Abreu I."/>
            <person name="Carrasquinho I."/>
            <person name="Faro C."/>
            <person name="Guimaraes J.B."/>
            <person name="Mendonca D."/>
            <person name="Nobrega F."/>
            <person name="Rodrigues L."/>
            <person name="Saibo N.J.M."/>
            <person name="Varela M.C."/>
            <person name="Egas C."/>
            <person name="Matos J."/>
            <person name="Miguel C.M."/>
            <person name="Oliveira M.M."/>
            <person name="Ricardo C.P."/>
            <person name="Goncalves S."/>
        </authorList>
    </citation>
    <scope>NUCLEOTIDE SEQUENCE [LARGE SCALE GENOMIC DNA]</scope>
    <source>
        <strain evidence="2">cv. HL8</strain>
    </source>
</reference>
<evidence type="ECO:0000313" key="1">
    <source>
        <dbReference type="EMBL" id="KAK7836890.1"/>
    </source>
</evidence>
<protein>
    <submittedName>
        <fullName evidence="1">Uncharacterized protein</fullName>
    </submittedName>
</protein>
<organism evidence="1 2">
    <name type="scientific">Quercus suber</name>
    <name type="common">Cork oak</name>
    <dbReference type="NCBI Taxonomy" id="58331"/>
    <lineage>
        <taxon>Eukaryota</taxon>
        <taxon>Viridiplantae</taxon>
        <taxon>Streptophyta</taxon>
        <taxon>Embryophyta</taxon>
        <taxon>Tracheophyta</taxon>
        <taxon>Spermatophyta</taxon>
        <taxon>Magnoliopsida</taxon>
        <taxon>eudicotyledons</taxon>
        <taxon>Gunneridae</taxon>
        <taxon>Pentapetalae</taxon>
        <taxon>rosids</taxon>
        <taxon>fabids</taxon>
        <taxon>Fagales</taxon>
        <taxon>Fagaceae</taxon>
        <taxon>Quercus</taxon>
    </lineage>
</organism>
<comment type="caution">
    <text evidence="1">The sequence shown here is derived from an EMBL/GenBank/DDBJ whole genome shotgun (WGS) entry which is preliminary data.</text>
</comment>
<evidence type="ECO:0000313" key="2">
    <source>
        <dbReference type="Proteomes" id="UP000237347"/>
    </source>
</evidence>
<sequence length="104" mass="11782">MGCLGIRVLQMRMVTLRTEKKRPELVLPNLGDNQKMKESRHQGFSAPTENMFHKLIGGGSVQLSFLYCSIAAAVSFAIEILYSWCLVVEFQLCRDAVTIQLKLY</sequence>
<proteinExistence type="predicted"/>
<keyword evidence="2" id="KW-1185">Reference proteome</keyword>